<dbReference type="PANTHER" id="PTHR11532:SF62">
    <property type="entry name" value="CARBOXYPEPTIDASE D"/>
    <property type="match status" value="1"/>
</dbReference>
<sequence length="148" mass="16799">MEAHRLMHLGKPPCALTSKENFKDGITNGAQWYVVPGGMQDWNYLKGNCMEITVEMGCYKFPKESELPKYWDLNREPLLVFMEKVHIGLKGFVSDTEGKMIGNATISVAGIDHDIHTSPSGDYWRLLLPGRYRITAFAKGFVLYQLIN</sequence>
<evidence type="ECO:0000256" key="1">
    <source>
        <dbReference type="ARBA" id="ARBA00005988"/>
    </source>
</evidence>
<evidence type="ECO:0000256" key="3">
    <source>
        <dbReference type="PROSITE-ProRule" id="PRU01379"/>
    </source>
</evidence>
<dbReference type="GO" id="GO:0016485">
    <property type="term" value="P:protein processing"/>
    <property type="evidence" value="ECO:0007669"/>
    <property type="project" value="TreeGrafter"/>
</dbReference>
<dbReference type="Pfam" id="PF00246">
    <property type="entry name" value="Peptidase_M14"/>
    <property type="match status" value="1"/>
</dbReference>
<accession>A0A8K0KQH8</accession>
<evidence type="ECO:0000256" key="2">
    <source>
        <dbReference type="ARBA" id="ARBA00023180"/>
    </source>
</evidence>
<reference evidence="5" key="1">
    <citation type="submission" date="2013-04" db="EMBL/GenBank/DDBJ databases">
        <authorList>
            <person name="Qu J."/>
            <person name="Murali S.C."/>
            <person name="Bandaranaike D."/>
            <person name="Bellair M."/>
            <person name="Blankenburg K."/>
            <person name="Chao H."/>
            <person name="Dinh H."/>
            <person name="Doddapaneni H."/>
            <person name="Downs B."/>
            <person name="Dugan-Rocha S."/>
            <person name="Elkadiri S."/>
            <person name="Gnanaolivu R.D."/>
            <person name="Hernandez B."/>
            <person name="Javaid M."/>
            <person name="Jayaseelan J.C."/>
            <person name="Lee S."/>
            <person name="Li M."/>
            <person name="Ming W."/>
            <person name="Munidasa M."/>
            <person name="Muniz J."/>
            <person name="Nguyen L."/>
            <person name="Ongeri F."/>
            <person name="Osuji N."/>
            <person name="Pu L.-L."/>
            <person name="Puazo M."/>
            <person name="Qu C."/>
            <person name="Quiroz J."/>
            <person name="Raj R."/>
            <person name="Weissenberger G."/>
            <person name="Xin Y."/>
            <person name="Zou X."/>
            <person name="Han Y."/>
            <person name="Richards S."/>
            <person name="Worley K."/>
            <person name="Muzny D."/>
            <person name="Gibbs R."/>
        </authorList>
    </citation>
    <scope>NUCLEOTIDE SEQUENCE</scope>
    <source>
        <strain evidence="5">Sampled in the wild</strain>
    </source>
</reference>
<dbReference type="SUPFAM" id="SSF49464">
    <property type="entry name" value="Carboxypeptidase regulatory domain-like"/>
    <property type="match status" value="1"/>
</dbReference>
<feature type="active site" description="Proton donor/acceptor" evidence="3">
    <location>
        <position position="55"/>
    </location>
</feature>
<dbReference type="InterPro" id="IPR000834">
    <property type="entry name" value="Peptidase_M14"/>
</dbReference>
<dbReference type="GO" id="GO:0005615">
    <property type="term" value="C:extracellular space"/>
    <property type="evidence" value="ECO:0007669"/>
    <property type="project" value="TreeGrafter"/>
</dbReference>
<evidence type="ECO:0000313" key="5">
    <source>
        <dbReference type="EMBL" id="KAG8239372.1"/>
    </source>
</evidence>
<dbReference type="OrthoDB" id="10249045at2759"/>
<keyword evidence="2" id="KW-0325">Glycoprotein</keyword>
<dbReference type="InterPro" id="IPR008969">
    <property type="entry name" value="CarboxyPept-like_regulatory"/>
</dbReference>
<name>A0A8K0KQH8_LADFU</name>
<evidence type="ECO:0000313" key="6">
    <source>
        <dbReference type="Proteomes" id="UP000792457"/>
    </source>
</evidence>
<dbReference type="PROSITE" id="PS52035">
    <property type="entry name" value="PEPTIDASE_M14"/>
    <property type="match status" value="1"/>
</dbReference>
<dbReference type="Gene3D" id="2.60.40.1120">
    <property type="entry name" value="Carboxypeptidase-like, regulatory domain"/>
    <property type="match status" value="1"/>
</dbReference>
<proteinExistence type="inferred from homology"/>
<dbReference type="InterPro" id="IPR050753">
    <property type="entry name" value="Peptidase_M14_domain"/>
</dbReference>
<dbReference type="AlphaFoldDB" id="A0A8K0KQH8"/>
<dbReference type="PANTHER" id="PTHR11532">
    <property type="entry name" value="PROTEASE M14 CARBOXYPEPTIDASE"/>
    <property type="match status" value="1"/>
</dbReference>
<dbReference type="Proteomes" id="UP000792457">
    <property type="component" value="Unassembled WGS sequence"/>
</dbReference>
<organism evidence="5 6">
    <name type="scientific">Ladona fulva</name>
    <name type="common">Scarce chaser dragonfly</name>
    <name type="synonym">Libellula fulva</name>
    <dbReference type="NCBI Taxonomy" id="123851"/>
    <lineage>
        <taxon>Eukaryota</taxon>
        <taxon>Metazoa</taxon>
        <taxon>Ecdysozoa</taxon>
        <taxon>Arthropoda</taxon>
        <taxon>Hexapoda</taxon>
        <taxon>Insecta</taxon>
        <taxon>Pterygota</taxon>
        <taxon>Palaeoptera</taxon>
        <taxon>Odonata</taxon>
        <taxon>Epiprocta</taxon>
        <taxon>Anisoptera</taxon>
        <taxon>Libelluloidea</taxon>
        <taxon>Libellulidae</taxon>
        <taxon>Ladona</taxon>
    </lineage>
</organism>
<feature type="domain" description="Peptidase M14" evidence="4">
    <location>
        <begin position="1"/>
        <end position="85"/>
    </location>
</feature>
<evidence type="ECO:0000259" key="4">
    <source>
        <dbReference type="PROSITE" id="PS52035"/>
    </source>
</evidence>
<dbReference type="SUPFAM" id="SSF53187">
    <property type="entry name" value="Zn-dependent exopeptidases"/>
    <property type="match status" value="1"/>
</dbReference>
<dbReference type="GO" id="GO:0008270">
    <property type="term" value="F:zinc ion binding"/>
    <property type="evidence" value="ECO:0007669"/>
    <property type="project" value="InterPro"/>
</dbReference>
<reference evidence="5" key="2">
    <citation type="submission" date="2017-10" db="EMBL/GenBank/DDBJ databases">
        <title>Ladona fulva Genome sequencing and assembly.</title>
        <authorList>
            <person name="Murali S."/>
            <person name="Richards S."/>
            <person name="Bandaranaike D."/>
            <person name="Bellair M."/>
            <person name="Blankenburg K."/>
            <person name="Chao H."/>
            <person name="Dinh H."/>
            <person name="Doddapaneni H."/>
            <person name="Dugan-Rocha S."/>
            <person name="Elkadiri S."/>
            <person name="Gnanaolivu R."/>
            <person name="Hernandez B."/>
            <person name="Skinner E."/>
            <person name="Javaid M."/>
            <person name="Lee S."/>
            <person name="Li M."/>
            <person name="Ming W."/>
            <person name="Munidasa M."/>
            <person name="Muniz J."/>
            <person name="Nguyen L."/>
            <person name="Hughes D."/>
            <person name="Osuji N."/>
            <person name="Pu L.-L."/>
            <person name="Puazo M."/>
            <person name="Qu C."/>
            <person name="Quiroz J."/>
            <person name="Raj R."/>
            <person name="Weissenberger G."/>
            <person name="Xin Y."/>
            <person name="Zou X."/>
            <person name="Han Y."/>
            <person name="Worley K."/>
            <person name="Muzny D."/>
            <person name="Gibbs R."/>
        </authorList>
    </citation>
    <scope>NUCLEOTIDE SEQUENCE</scope>
    <source>
        <strain evidence="5">Sampled in the wild</strain>
    </source>
</reference>
<keyword evidence="6" id="KW-1185">Reference proteome</keyword>
<dbReference type="CDD" id="cd11308">
    <property type="entry name" value="Peptidase_M14NE-CP-C_like"/>
    <property type="match status" value="1"/>
</dbReference>
<dbReference type="GO" id="GO:0004181">
    <property type="term" value="F:metallocarboxypeptidase activity"/>
    <property type="evidence" value="ECO:0007669"/>
    <property type="project" value="InterPro"/>
</dbReference>
<dbReference type="EMBL" id="KZ309618">
    <property type="protein sequence ID" value="KAG8239372.1"/>
    <property type="molecule type" value="Genomic_DNA"/>
</dbReference>
<gene>
    <name evidence="5" type="ORF">J437_LFUL018714</name>
</gene>
<protein>
    <recommendedName>
        <fullName evidence="4">Peptidase M14 domain-containing protein</fullName>
    </recommendedName>
</protein>
<dbReference type="Gene3D" id="3.40.630.10">
    <property type="entry name" value="Zn peptidases"/>
    <property type="match status" value="1"/>
</dbReference>
<dbReference type="Pfam" id="PF13620">
    <property type="entry name" value="CarboxypepD_reg"/>
    <property type="match status" value="1"/>
</dbReference>
<comment type="caution">
    <text evidence="5">The sequence shown here is derived from an EMBL/GenBank/DDBJ whole genome shotgun (WGS) entry which is preliminary data.</text>
</comment>
<comment type="similarity">
    <text evidence="1 3">Belongs to the peptidase M14 family.</text>
</comment>
<dbReference type="GO" id="GO:0006518">
    <property type="term" value="P:peptide metabolic process"/>
    <property type="evidence" value="ECO:0007669"/>
    <property type="project" value="TreeGrafter"/>
</dbReference>